<dbReference type="Proteomes" id="UP000093267">
    <property type="component" value="Chromosome"/>
</dbReference>
<name>A0A1B2J157_9LACO</name>
<protein>
    <submittedName>
        <fullName evidence="1">Uncharacterized protein</fullName>
    </submittedName>
</protein>
<organism evidence="1 2">
    <name type="scientific">Secundilactobacillus paracollinoides</name>
    <dbReference type="NCBI Taxonomy" id="240427"/>
    <lineage>
        <taxon>Bacteria</taxon>
        <taxon>Bacillati</taxon>
        <taxon>Bacillota</taxon>
        <taxon>Bacilli</taxon>
        <taxon>Lactobacillales</taxon>
        <taxon>Lactobacillaceae</taxon>
        <taxon>Secundilactobacillus</taxon>
    </lineage>
</organism>
<gene>
    <name evidence="1" type="ORF">AYR63_13125</name>
</gene>
<proteinExistence type="predicted"/>
<sequence length="90" mass="9942">MGYPRIYPTGTTIYDPKRFYNGLTIFPSAKGALLIDMDGNEVQLWAGLSGFPNKILPGGYVLGSTGERDIKQGYQDELDLVQVDWDGNIV</sequence>
<accession>A0A1B2J157</accession>
<evidence type="ECO:0000313" key="1">
    <source>
        <dbReference type="EMBL" id="ANZ67989.1"/>
    </source>
</evidence>
<dbReference type="RefSeq" id="WP_065903194.1">
    <property type="nucleotide sequence ID" value="NZ_CP014912.1"/>
</dbReference>
<dbReference type="EMBL" id="CP014924">
    <property type="protein sequence ID" value="ANZ67989.1"/>
    <property type="molecule type" value="Genomic_DNA"/>
</dbReference>
<keyword evidence="2" id="KW-1185">Reference proteome</keyword>
<dbReference type="AlphaFoldDB" id="A0A1B2J157"/>
<reference evidence="1 2" key="1">
    <citation type="submission" date="2016-03" db="EMBL/GenBank/DDBJ databases">
        <title>Pediococcus and Lactobacillus from brewery environment - whole genome sequencing and assembly.</title>
        <authorList>
            <person name="Behr J."/>
            <person name="Geissler A.J."/>
            <person name="Vogel R.F."/>
        </authorList>
    </citation>
    <scope>NUCLEOTIDE SEQUENCE [LARGE SCALE GENOMIC DNA]</scope>
    <source>
        <strain evidence="1 2">TMW 1.1995</strain>
    </source>
</reference>
<evidence type="ECO:0000313" key="2">
    <source>
        <dbReference type="Proteomes" id="UP000093267"/>
    </source>
</evidence>